<proteinExistence type="predicted"/>
<dbReference type="EMBL" id="RYZW01000016">
    <property type="protein sequence ID" value="TDZ67631.1"/>
    <property type="molecule type" value="Genomic_DNA"/>
</dbReference>
<reference evidence="2 3" key="1">
    <citation type="submission" date="2018-12" db="EMBL/GenBank/DDBJ databases">
        <title>Genome sequence and assembly of Colletotrichum trifolii.</title>
        <authorList>
            <person name="Gan P."/>
            <person name="Shirasu K."/>
        </authorList>
    </citation>
    <scope>NUCLEOTIDE SEQUENCE [LARGE SCALE GENOMIC DNA]</scope>
    <source>
        <strain evidence="2 3">543-2</strain>
    </source>
</reference>
<evidence type="ECO:0000313" key="2">
    <source>
        <dbReference type="EMBL" id="TDZ67631.1"/>
    </source>
</evidence>
<comment type="caution">
    <text evidence="2">The sequence shown here is derived from an EMBL/GenBank/DDBJ whole genome shotgun (WGS) entry which is preliminary data.</text>
</comment>
<keyword evidence="3" id="KW-1185">Reference proteome</keyword>
<gene>
    <name evidence="2" type="ORF">CTRI78_v002860</name>
</gene>
<feature type="region of interest" description="Disordered" evidence="1">
    <location>
        <begin position="19"/>
        <end position="90"/>
    </location>
</feature>
<dbReference type="AlphaFoldDB" id="A0A4R8RLM6"/>
<organism evidence="2 3">
    <name type="scientific">Colletotrichum trifolii</name>
    <dbReference type="NCBI Taxonomy" id="5466"/>
    <lineage>
        <taxon>Eukaryota</taxon>
        <taxon>Fungi</taxon>
        <taxon>Dikarya</taxon>
        <taxon>Ascomycota</taxon>
        <taxon>Pezizomycotina</taxon>
        <taxon>Sordariomycetes</taxon>
        <taxon>Hypocreomycetidae</taxon>
        <taxon>Glomerellales</taxon>
        <taxon>Glomerellaceae</taxon>
        <taxon>Colletotrichum</taxon>
        <taxon>Colletotrichum orbiculare species complex</taxon>
    </lineage>
</organism>
<evidence type="ECO:0000313" key="3">
    <source>
        <dbReference type="Proteomes" id="UP000295703"/>
    </source>
</evidence>
<evidence type="ECO:0000256" key="1">
    <source>
        <dbReference type="SAM" id="MobiDB-lite"/>
    </source>
</evidence>
<dbReference type="Proteomes" id="UP000295703">
    <property type="component" value="Unassembled WGS sequence"/>
</dbReference>
<sequence length="90" mass="9793">MSIVQVKVFHHGPAAATLSIRTSSERTGRQKKIGSWAEPGRSLAVAPRQPTASSPSLPPSPTLFLPGRTRAGIAQRTPSNGRRDKHRHHR</sequence>
<accession>A0A4R8RLM6</accession>
<name>A0A4R8RLM6_COLTR</name>
<protein>
    <submittedName>
        <fullName evidence="2">Uncharacterized protein</fullName>
    </submittedName>
</protein>